<evidence type="ECO:0000256" key="1">
    <source>
        <dbReference type="SAM" id="MobiDB-lite"/>
    </source>
</evidence>
<gene>
    <name evidence="2" type="ORF">CYMTET_40274</name>
</gene>
<evidence type="ECO:0000313" key="3">
    <source>
        <dbReference type="Proteomes" id="UP001190700"/>
    </source>
</evidence>
<feature type="region of interest" description="Disordered" evidence="1">
    <location>
        <begin position="67"/>
        <end position="110"/>
    </location>
</feature>
<sequence length="228" mass="23864">MEKTGDSGPSSKRQRTLQDGPVGGVQSASRGAALIGAAMRAPEGQVGASARAVRPSRSVGDSIMHRAAAAPQGPAPAAVRPGGHGGGAAAAPQGPAEATPAQEAGEVEGVSQADLDLSQACACLPRACLLARRAMRARFDHSVFHGDFTVESWTWEQLIEMNLKIVPAVRVKRNYEVGWMDEAGVERTWTLAECRGNFGADRIPALRTRNFRTAAPDGSTRMGGQQAP</sequence>
<keyword evidence="3" id="KW-1185">Reference proteome</keyword>
<dbReference type="AlphaFoldDB" id="A0AAE0C9F4"/>
<dbReference type="EMBL" id="LGRX02026776">
    <property type="protein sequence ID" value="KAK3250334.1"/>
    <property type="molecule type" value="Genomic_DNA"/>
</dbReference>
<feature type="compositionally biased region" description="Low complexity" evidence="1">
    <location>
        <begin position="67"/>
        <end position="81"/>
    </location>
</feature>
<reference evidence="2 3" key="1">
    <citation type="journal article" date="2015" name="Genome Biol. Evol.">
        <title>Comparative Genomics of a Bacterivorous Green Alga Reveals Evolutionary Causalities and Consequences of Phago-Mixotrophic Mode of Nutrition.</title>
        <authorList>
            <person name="Burns J.A."/>
            <person name="Paasch A."/>
            <person name="Narechania A."/>
            <person name="Kim E."/>
        </authorList>
    </citation>
    <scope>NUCLEOTIDE SEQUENCE [LARGE SCALE GENOMIC DNA]</scope>
    <source>
        <strain evidence="2 3">PLY_AMNH</strain>
    </source>
</reference>
<feature type="region of interest" description="Disordered" evidence="1">
    <location>
        <begin position="1"/>
        <end position="28"/>
    </location>
</feature>
<comment type="caution">
    <text evidence="2">The sequence shown here is derived from an EMBL/GenBank/DDBJ whole genome shotgun (WGS) entry which is preliminary data.</text>
</comment>
<organism evidence="2 3">
    <name type="scientific">Cymbomonas tetramitiformis</name>
    <dbReference type="NCBI Taxonomy" id="36881"/>
    <lineage>
        <taxon>Eukaryota</taxon>
        <taxon>Viridiplantae</taxon>
        <taxon>Chlorophyta</taxon>
        <taxon>Pyramimonadophyceae</taxon>
        <taxon>Pyramimonadales</taxon>
        <taxon>Pyramimonadaceae</taxon>
        <taxon>Cymbomonas</taxon>
    </lineage>
</organism>
<proteinExistence type="predicted"/>
<evidence type="ECO:0000313" key="2">
    <source>
        <dbReference type="EMBL" id="KAK3250334.1"/>
    </source>
</evidence>
<accession>A0AAE0C9F4</accession>
<feature type="compositionally biased region" description="Low complexity" evidence="1">
    <location>
        <begin position="89"/>
        <end position="104"/>
    </location>
</feature>
<protein>
    <submittedName>
        <fullName evidence="2">Uncharacterized protein</fullName>
    </submittedName>
</protein>
<dbReference type="Proteomes" id="UP001190700">
    <property type="component" value="Unassembled WGS sequence"/>
</dbReference>
<name>A0AAE0C9F4_9CHLO</name>